<dbReference type="RefSeq" id="WP_104001631.1">
    <property type="nucleotide sequence ID" value="NZ_FNVQ01000001.1"/>
</dbReference>
<accession>A0A1H5V9J3</accession>
<dbReference type="AlphaFoldDB" id="A0A1H5V9J3"/>
<evidence type="ECO:0000256" key="8">
    <source>
        <dbReference type="RuleBase" id="RU365088"/>
    </source>
</evidence>
<keyword evidence="7 8" id="KW-0472">Membrane</keyword>
<feature type="transmembrane region" description="Helical" evidence="8">
    <location>
        <begin position="306"/>
        <end position="329"/>
    </location>
</feature>
<evidence type="ECO:0000256" key="6">
    <source>
        <dbReference type="ARBA" id="ARBA00022989"/>
    </source>
</evidence>
<gene>
    <name evidence="10" type="ORF">SAMN05444390_101663</name>
</gene>
<dbReference type="NCBIfam" id="TIGR00710">
    <property type="entry name" value="efflux_Bcr_CflA"/>
    <property type="match status" value="1"/>
</dbReference>
<evidence type="ECO:0000256" key="1">
    <source>
        <dbReference type="ARBA" id="ARBA00004651"/>
    </source>
</evidence>
<dbReference type="Proteomes" id="UP000236745">
    <property type="component" value="Unassembled WGS sequence"/>
</dbReference>
<feature type="transmembrane region" description="Helical" evidence="8">
    <location>
        <begin position="135"/>
        <end position="159"/>
    </location>
</feature>
<feature type="transmembrane region" description="Helical" evidence="8">
    <location>
        <begin position="371"/>
        <end position="391"/>
    </location>
</feature>
<dbReference type="SUPFAM" id="SSF103473">
    <property type="entry name" value="MFS general substrate transporter"/>
    <property type="match status" value="1"/>
</dbReference>
<feature type="transmembrane region" description="Helical" evidence="8">
    <location>
        <begin position="215"/>
        <end position="236"/>
    </location>
</feature>
<dbReference type="CDD" id="cd17320">
    <property type="entry name" value="MFS_MdfA_MDR_like"/>
    <property type="match status" value="1"/>
</dbReference>
<keyword evidence="6 8" id="KW-1133">Transmembrane helix</keyword>
<evidence type="ECO:0000313" key="11">
    <source>
        <dbReference type="Proteomes" id="UP000236745"/>
    </source>
</evidence>
<dbReference type="InterPro" id="IPR036259">
    <property type="entry name" value="MFS_trans_sf"/>
</dbReference>
<comment type="similarity">
    <text evidence="2 8">Belongs to the major facilitator superfamily. Bcr/CmlA family.</text>
</comment>
<feature type="transmembrane region" description="Helical" evidence="8">
    <location>
        <begin position="165"/>
        <end position="183"/>
    </location>
</feature>
<keyword evidence="3 8" id="KW-0813">Transport</keyword>
<sequence length="405" mass="42984">MSKSSIPVEFLLLMATMMCLTALFVDSMLPALHQIGSDLDALDNNRYQMVLTSIMVGLGVGQLFYGPIADAFGRKPAVYLGLALMLVGTAISTFAQSFEAMLFGRVLQGVGAAGPRVMVVTIIRDQYSGAEMARVLSLVMTIFIFSPVVAPLVGQVVLLFAGWRAIFGLLGVICLALLAWFAMRQVETLKPEHQRPLSLKPVMQGMKEVVSHRVALAYILVAGLSHSSIIAFLTSVQGIMQGIYDAGAMFPVYFAIIALGVGFSSFINSRLVYRFEIRTLVTRVLMFLGTLSLIEAALVTSGVVEVSLAGFIMMMTVSTFCLGLLFGNINALAMEPFGHMAGIASGVIGASTMLIGVLVGGAVGMSFNGTIIPLLLGFGLTSVTSVALILFGTPKQVTKAAAVKD</sequence>
<feature type="transmembrane region" description="Helical" evidence="8">
    <location>
        <begin position="248"/>
        <end position="268"/>
    </location>
</feature>
<dbReference type="OrthoDB" id="9814303at2"/>
<evidence type="ECO:0000256" key="7">
    <source>
        <dbReference type="ARBA" id="ARBA00023136"/>
    </source>
</evidence>
<feature type="domain" description="Major facilitator superfamily (MFS) profile" evidence="9">
    <location>
        <begin position="10"/>
        <end position="397"/>
    </location>
</feature>
<dbReference type="InterPro" id="IPR020846">
    <property type="entry name" value="MFS_dom"/>
</dbReference>
<feature type="transmembrane region" description="Helical" evidence="8">
    <location>
        <begin position="102"/>
        <end position="123"/>
    </location>
</feature>
<dbReference type="Gene3D" id="1.20.1720.10">
    <property type="entry name" value="Multidrug resistance protein D"/>
    <property type="match status" value="1"/>
</dbReference>
<keyword evidence="5 8" id="KW-0812">Transmembrane</keyword>
<feature type="transmembrane region" description="Helical" evidence="8">
    <location>
        <begin position="77"/>
        <end position="96"/>
    </location>
</feature>
<keyword evidence="11" id="KW-1185">Reference proteome</keyword>
<dbReference type="PANTHER" id="PTHR23501:SF191">
    <property type="entry name" value="VACUOLAR BASIC AMINO ACID TRANSPORTER 4"/>
    <property type="match status" value="1"/>
</dbReference>
<dbReference type="InterPro" id="IPR004812">
    <property type="entry name" value="Efflux_drug-R_Bcr/CmlA"/>
</dbReference>
<name>A0A1H5V9J3_9GAMM</name>
<keyword evidence="8" id="KW-0997">Cell inner membrane</keyword>
<feature type="transmembrane region" description="Helical" evidence="8">
    <location>
        <begin position="47"/>
        <end position="65"/>
    </location>
</feature>
<dbReference type="PANTHER" id="PTHR23501">
    <property type="entry name" value="MAJOR FACILITATOR SUPERFAMILY"/>
    <property type="match status" value="1"/>
</dbReference>
<evidence type="ECO:0000256" key="2">
    <source>
        <dbReference type="ARBA" id="ARBA00006236"/>
    </source>
</evidence>
<organism evidence="10 11">
    <name type="scientific">Marinobacterium lutimaris</name>
    <dbReference type="NCBI Taxonomy" id="568106"/>
    <lineage>
        <taxon>Bacteria</taxon>
        <taxon>Pseudomonadati</taxon>
        <taxon>Pseudomonadota</taxon>
        <taxon>Gammaproteobacteria</taxon>
        <taxon>Oceanospirillales</taxon>
        <taxon>Oceanospirillaceae</taxon>
        <taxon>Marinobacterium</taxon>
    </lineage>
</organism>
<evidence type="ECO:0000256" key="3">
    <source>
        <dbReference type="ARBA" id="ARBA00022448"/>
    </source>
</evidence>
<dbReference type="GO" id="GO:0005886">
    <property type="term" value="C:plasma membrane"/>
    <property type="evidence" value="ECO:0007669"/>
    <property type="project" value="UniProtKB-SubCell"/>
</dbReference>
<dbReference type="EMBL" id="FNVQ01000001">
    <property type="protein sequence ID" value="SEF83883.1"/>
    <property type="molecule type" value="Genomic_DNA"/>
</dbReference>
<evidence type="ECO:0000256" key="5">
    <source>
        <dbReference type="ARBA" id="ARBA00022692"/>
    </source>
</evidence>
<protein>
    <recommendedName>
        <fullName evidence="8">Bcr/CflA family efflux transporter</fullName>
    </recommendedName>
</protein>
<evidence type="ECO:0000313" key="10">
    <source>
        <dbReference type="EMBL" id="SEF83883.1"/>
    </source>
</evidence>
<feature type="transmembrane region" description="Helical" evidence="8">
    <location>
        <begin position="12"/>
        <end position="35"/>
    </location>
</feature>
<dbReference type="GO" id="GO:1990961">
    <property type="term" value="P:xenobiotic detoxification by transmembrane export across the plasma membrane"/>
    <property type="evidence" value="ECO:0007669"/>
    <property type="project" value="InterPro"/>
</dbReference>
<dbReference type="GO" id="GO:0042910">
    <property type="term" value="F:xenobiotic transmembrane transporter activity"/>
    <property type="evidence" value="ECO:0007669"/>
    <property type="project" value="InterPro"/>
</dbReference>
<evidence type="ECO:0000259" key="9">
    <source>
        <dbReference type="PROSITE" id="PS50850"/>
    </source>
</evidence>
<dbReference type="Pfam" id="PF07690">
    <property type="entry name" value="MFS_1"/>
    <property type="match status" value="1"/>
</dbReference>
<feature type="transmembrane region" description="Helical" evidence="8">
    <location>
        <begin position="280"/>
        <end position="300"/>
    </location>
</feature>
<evidence type="ECO:0000256" key="4">
    <source>
        <dbReference type="ARBA" id="ARBA00022475"/>
    </source>
</evidence>
<dbReference type="PROSITE" id="PS50850">
    <property type="entry name" value="MFS"/>
    <property type="match status" value="1"/>
</dbReference>
<reference evidence="10 11" key="1">
    <citation type="submission" date="2016-10" db="EMBL/GenBank/DDBJ databases">
        <authorList>
            <person name="de Groot N.N."/>
        </authorList>
    </citation>
    <scope>NUCLEOTIDE SEQUENCE [LARGE SCALE GENOMIC DNA]</scope>
    <source>
        <strain evidence="10 11">DSM 22012</strain>
    </source>
</reference>
<keyword evidence="4" id="KW-1003">Cell membrane</keyword>
<proteinExistence type="inferred from homology"/>
<comment type="subcellular location">
    <subcellularLocation>
        <location evidence="8">Cell inner membrane</location>
        <topology evidence="8">Multi-pass membrane protein</topology>
    </subcellularLocation>
    <subcellularLocation>
        <location evidence="1">Cell membrane</location>
        <topology evidence="1">Multi-pass membrane protein</topology>
    </subcellularLocation>
</comment>
<feature type="transmembrane region" description="Helical" evidence="8">
    <location>
        <begin position="341"/>
        <end position="365"/>
    </location>
</feature>
<dbReference type="InterPro" id="IPR011701">
    <property type="entry name" value="MFS"/>
</dbReference>